<dbReference type="RefSeq" id="WP_012935249.1">
    <property type="nucleotide sequence ID" value="NC_013739.1"/>
</dbReference>
<dbReference type="HOGENOM" id="CLU_989405_0_0_11"/>
<dbReference type="PANTHER" id="PTHR35007:SF1">
    <property type="entry name" value="PILUS ASSEMBLY PROTEIN"/>
    <property type="match status" value="1"/>
</dbReference>
<dbReference type="OrthoDB" id="597333at2"/>
<keyword evidence="4 6" id="KW-1133">Transmembrane helix</keyword>
<dbReference type="Pfam" id="PF00482">
    <property type="entry name" value="T2SSF"/>
    <property type="match status" value="1"/>
</dbReference>
<dbReference type="KEGG" id="cwo:Cwoe_3781"/>
<accession>D3F2D2</accession>
<dbReference type="Proteomes" id="UP000008229">
    <property type="component" value="Chromosome"/>
</dbReference>
<evidence type="ECO:0000313" key="9">
    <source>
        <dbReference type="Proteomes" id="UP000008229"/>
    </source>
</evidence>
<dbReference type="InterPro" id="IPR018076">
    <property type="entry name" value="T2SS_GspF_dom"/>
</dbReference>
<dbReference type="AlphaFoldDB" id="D3F2D2"/>
<keyword evidence="3 6" id="KW-0812">Transmembrane</keyword>
<comment type="subcellular location">
    <subcellularLocation>
        <location evidence="1">Cell membrane</location>
        <topology evidence="1">Multi-pass membrane protein</topology>
    </subcellularLocation>
</comment>
<evidence type="ECO:0000256" key="1">
    <source>
        <dbReference type="ARBA" id="ARBA00004651"/>
    </source>
</evidence>
<keyword evidence="2" id="KW-1003">Cell membrane</keyword>
<evidence type="ECO:0000256" key="4">
    <source>
        <dbReference type="ARBA" id="ARBA00022989"/>
    </source>
</evidence>
<dbReference type="PANTHER" id="PTHR35007">
    <property type="entry name" value="INTEGRAL MEMBRANE PROTEIN-RELATED"/>
    <property type="match status" value="1"/>
</dbReference>
<feature type="transmembrane region" description="Helical" evidence="6">
    <location>
        <begin position="59"/>
        <end position="91"/>
    </location>
</feature>
<dbReference type="STRING" id="469383.Cwoe_3781"/>
<organism evidence="8 9">
    <name type="scientific">Conexibacter woesei (strain DSM 14684 / CCUG 47730 / CIP 108061 / JCM 11494 / NBRC 100937 / ID131577)</name>
    <dbReference type="NCBI Taxonomy" id="469383"/>
    <lineage>
        <taxon>Bacteria</taxon>
        <taxon>Bacillati</taxon>
        <taxon>Actinomycetota</taxon>
        <taxon>Thermoleophilia</taxon>
        <taxon>Solirubrobacterales</taxon>
        <taxon>Conexibacteraceae</taxon>
        <taxon>Conexibacter</taxon>
    </lineage>
</organism>
<reference evidence="9" key="2">
    <citation type="submission" date="2010-01" db="EMBL/GenBank/DDBJ databases">
        <title>The complete genome of Conexibacter woesei DSM 14684.</title>
        <authorList>
            <consortium name="US DOE Joint Genome Institute (JGI-PGF)"/>
            <person name="Lucas S."/>
            <person name="Copeland A."/>
            <person name="Lapidus A."/>
            <person name="Glavina del Rio T."/>
            <person name="Dalin E."/>
            <person name="Tice H."/>
            <person name="Bruce D."/>
            <person name="Goodwin L."/>
            <person name="Pitluck S."/>
            <person name="Kyrpides N."/>
            <person name="Mavromatis K."/>
            <person name="Ivanova N."/>
            <person name="Mikhailova N."/>
            <person name="Chertkov O."/>
            <person name="Brettin T."/>
            <person name="Detter J.C."/>
            <person name="Han C."/>
            <person name="Larimer F."/>
            <person name="Land M."/>
            <person name="Hauser L."/>
            <person name="Markowitz V."/>
            <person name="Cheng J.-F."/>
            <person name="Hugenholtz P."/>
            <person name="Woyke T."/>
            <person name="Wu D."/>
            <person name="Pukall R."/>
            <person name="Steenblock K."/>
            <person name="Schneider S."/>
            <person name="Klenk H.-P."/>
            <person name="Eisen J.A."/>
        </authorList>
    </citation>
    <scope>NUCLEOTIDE SEQUENCE [LARGE SCALE GENOMIC DNA]</scope>
    <source>
        <strain evidence="9">DSM 14684 / CIP 108061 / JCM 11494 / NBRC 100937 / ID131577</strain>
    </source>
</reference>
<evidence type="ECO:0000313" key="8">
    <source>
        <dbReference type="EMBL" id="ADB52198.1"/>
    </source>
</evidence>
<protein>
    <submittedName>
        <fullName evidence="8">Type II secretion system F domain protein</fullName>
    </submittedName>
</protein>
<reference evidence="8 9" key="1">
    <citation type="journal article" date="2010" name="Stand. Genomic Sci.">
        <title>Complete genome sequence of Conexibacter woesei type strain (ID131577).</title>
        <authorList>
            <person name="Pukall R."/>
            <person name="Lapidus A."/>
            <person name="Glavina Del Rio T."/>
            <person name="Copeland A."/>
            <person name="Tice H."/>
            <person name="Cheng J.-F."/>
            <person name="Lucas S."/>
            <person name="Chen F."/>
            <person name="Nolan M."/>
            <person name="Bruce D."/>
            <person name="Goodwin L."/>
            <person name="Pitluck S."/>
            <person name="Mavromatis K."/>
            <person name="Ivanova N."/>
            <person name="Ovchinnikova G."/>
            <person name="Pati A."/>
            <person name="Chen A."/>
            <person name="Palaniappan K."/>
            <person name="Land M."/>
            <person name="Hauser L."/>
            <person name="Chang Y.-J."/>
            <person name="Jeffries C.D."/>
            <person name="Chain P."/>
            <person name="Meincke L."/>
            <person name="Sims D."/>
            <person name="Brettin T."/>
            <person name="Detter J.C."/>
            <person name="Rohde M."/>
            <person name="Goeker M."/>
            <person name="Bristow J."/>
            <person name="Eisen J.A."/>
            <person name="Markowitz V."/>
            <person name="Kyrpides N.C."/>
            <person name="Klenk H.-P."/>
            <person name="Hugenholtz P."/>
        </authorList>
    </citation>
    <scope>NUCLEOTIDE SEQUENCE [LARGE SCALE GENOMIC DNA]</scope>
    <source>
        <strain evidence="9">DSM 14684 / CIP 108061 / JCM 11494 / NBRC 100937 / ID131577</strain>
    </source>
</reference>
<keyword evidence="9" id="KW-1185">Reference proteome</keyword>
<dbReference type="EMBL" id="CP001854">
    <property type="protein sequence ID" value="ADB52198.1"/>
    <property type="molecule type" value="Genomic_DNA"/>
</dbReference>
<name>D3F2D2_CONWI</name>
<gene>
    <name evidence="8" type="ordered locus">Cwoe_3781</name>
</gene>
<dbReference type="eggNOG" id="COG4965">
    <property type="taxonomic scope" value="Bacteria"/>
</dbReference>
<evidence type="ECO:0000256" key="5">
    <source>
        <dbReference type="ARBA" id="ARBA00023136"/>
    </source>
</evidence>
<sequence precursor="true">MSAAPLAGVAAALAVVALWEVLAAAEGAAPTRMLARLVVPLVRAGREGREPSAPERRRLVLVGAVALLAAGWLLAGPLVGLACGAGGPWAVRALLHQRRRRYRVELERAAPAVARAIADALGAGHAVPGALVEAARGAEGAAAAELGAAAAALRMGQPTAAVLERLRARADSRPYDTLVAAILLQREAGGDLATLLRELAAAQEESMRLLDDARATTAQARFTGLVVGVMPIGAAALAELARPGALAMVAQVPLAAWLAGFAFFLQAVALVAIRRLARVVA</sequence>
<proteinExistence type="predicted"/>
<feature type="transmembrane region" description="Helical" evidence="6">
    <location>
        <begin position="254"/>
        <end position="273"/>
    </location>
</feature>
<evidence type="ECO:0000256" key="6">
    <source>
        <dbReference type="SAM" id="Phobius"/>
    </source>
</evidence>
<dbReference type="GO" id="GO:0005886">
    <property type="term" value="C:plasma membrane"/>
    <property type="evidence" value="ECO:0007669"/>
    <property type="project" value="UniProtKB-SubCell"/>
</dbReference>
<evidence type="ECO:0000259" key="7">
    <source>
        <dbReference type="Pfam" id="PF00482"/>
    </source>
</evidence>
<feature type="transmembrane region" description="Helical" evidence="6">
    <location>
        <begin position="222"/>
        <end position="242"/>
    </location>
</feature>
<evidence type="ECO:0000256" key="2">
    <source>
        <dbReference type="ARBA" id="ARBA00022475"/>
    </source>
</evidence>
<feature type="domain" description="Type II secretion system protein GspF" evidence="7">
    <location>
        <begin position="114"/>
        <end position="235"/>
    </location>
</feature>
<evidence type="ECO:0000256" key="3">
    <source>
        <dbReference type="ARBA" id="ARBA00022692"/>
    </source>
</evidence>
<keyword evidence="5 6" id="KW-0472">Membrane</keyword>